<dbReference type="STRING" id="452637.Oter_2325"/>
<gene>
    <name evidence="2" type="ordered locus">Oter_2325</name>
</gene>
<dbReference type="InterPro" id="IPR036938">
    <property type="entry name" value="PAP2/HPO_sf"/>
</dbReference>
<keyword evidence="1" id="KW-0732">Signal</keyword>
<feature type="signal peptide" evidence="1">
    <location>
        <begin position="1"/>
        <end position="23"/>
    </location>
</feature>
<dbReference type="EMBL" id="CP001032">
    <property type="protein sequence ID" value="ACB75607.1"/>
    <property type="molecule type" value="Genomic_DNA"/>
</dbReference>
<dbReference type="InterPro" id="IPR052559">
    <property type="entry name" value="V-haloperoxidase"/>
</dbReference>
<accession>B1ZQJ8</accession>
<dbReference type="Gene3D" id="1.10.606.20">
    <property type="match status" value="1"/>
</dbReference>
<dbReference type="eggNOG" id="COG0671">
    <property type="taxonomic scope" value="Bacteria"/>
</dbReference>
<keyword evidence="3" id="KW-1185">Reference proteome</keyword>
<evidence type="ECO:0000256" key="1">
    <source>
        <dbReference type="SAM" id="SignalP"/>
    </source>
</evidence>
<proteinExistence type="predicted"/>
<dbReference type="SUPFAM" id="SSF48317">
    <property type="entry name" value="Acid phosphatase/Vanadium-dependent haloperoxidase"/>
    <property type="match status" value="1"/>
</dbReference>
<protein>
    <submittedName>
        <fullName evidence="2">Phosphoesterase PA-phosphatase related</fullName>
    </submittedName>
</protein>
<feature type="chain" id="PRO_5002774848" evidence="1">
    <location>
        <begin position="24"/>
        <end position="426"/>
    </location>
</feature>
<organism evidence="2 3">
    <name type="scientific">Opitutus terrae (strain DSM 11246 / JCM 15787 / PB90-1)</name>
    <dbReference type="NCBI Taxonomy" id="452637"/>
    <lineage>
        <taxon>Bacteria</taxon>
        <taxon>Pseudomonadati</taxon>
        <taxon>Verrucomicrobiota</taxon>
        <taxon>Opitutia</taxon>
        <taxon>Opitutales</taxon>
        <taxon>Opitutaceae</taxon>
        <taxon>Opitutus</taxon>
    </lineage>
</organism>
<reference evidence="2 3" key="1">
    <citation type="journal article" date="2011" name="J. Bacteriol.">
        <title>Genome sequence of the verrucomicrobium Opitutus terrae PB90-1, an abundant inhabitant of rice paddy soil ecosystems.</title>
        <authorList>
            <person name="van Passel M.W."/>
            <person name="Kant R."/>
            <person name="Palva A."/>
            <person name="Copeland A."/>
            <person name="Lucas S."/>
            <person name="Lapidus A."/>
            <person name="Glavina del Rio T."/>
            <person name="Pitluck S."/>
            <person name="Goltsman E."/>
            <person name="Clum A."/>
            <person name="Sun H."/>
            <person name="Schmutz J."/>
            <person name="Larimer F.W."/>
            <person name="Land M.L."/>
            <person name="Hauser L."/>
            <person name="Kyrpides N."/>
            <person name="Mikhailova N."/>
            <person name="Richardson P.P."/>
            <person name="Janssen P.H."/>
            <person name="de Vos W.M."/>
            <person name="Smidt H."/>
        </authorList>
    </citation>
    <scope>NUCLEOTIDE SEQUENCE [LARGE SCALE GENOMIC DNA]</scope>
    <source>
        <strain evidence="3">DSM 11246 / JCM 15787 / PB90-1</strain>
    </source>
</reference>
<dbReference type="HOGENOM" id="CLU_020920_2_1_0"/>
<dbReference type="RefSeq" id="WP_012375144.1">
    <property type="nucleotide sequence ID" value="NC_010571.1"/>
</dbReference>
<dbReference type="KEGG" id="ote:Oter_2325"/>
<dbReference type="PANTHER" id="PTHR34599:SF1">
    <property type="entry name" value="PHOSPHATIDIC ACID PHOSPHATASE TYPE 2_HALOPEROXIDASE DOMAIN-CONTAINING PROTEIN"/>
    <property type="match status" value="1"/>
</dbReference>
<dbReference type="CDD" id="cd03398">
    <property type="entry name" value="PAP2_haloperoxidase"/>
    <property type="match status" value="1"/>
</dbReference>
<evidence type="ECO:0000313" key="2">
    <source>
        <dbReference type="EMBL" id="ACB75607.1"/>
    </source>
</evidence>
<evidence type="ECO:0000313" key="3">
    <source>
        <dbReference type="Proteomes" id="UP000007013"/>
    </source>
</evidence>
<name>B1ZQJ8_OPITP</name>
<sequence>MRSLRFAAVVAAAGLLLQSSASANNAVLDWNEHVLNTTRLSRLPPPPISLFIATYHIAIFDAVNGITRTHQPWLVDEVAPAGADMDAAIASAAHTVLLACWGQSTNPRNHHRVYEETVAKIPDGPGKTAGIAWGKHVAEAVLAKRASCGFDKPIPGPYSSQDAGKWRETPPGFRPATLPHWAKVTPFAMTSPSQFRAPPPPALDSEQCAKELAEIVKIGARDNAERTEYQTLSVAFWSDDLGTCTPPGHWNIIAADLARRYKLSVPETARLFALLNIAEADACISSWDTKFFYSTWRPETAIRELETARNAHWKPQPEFIPLMMSPSFPSYVSGHSTFSAAAARVLERFFGTDEIEFTTTSDGLPGAVRTFKRLSECRDEIGMSRLYGGFHVMADNVEGQKCGIKVADWVMENSLQPRSGAMHASN</sequence>
<dbReference type="PANTHER" id="PTHR34599">
    <property type="entry name" value="PEROXIDASE-RELATED"/>
    <property type="match status" value="1"/>
</dbReference>
<dbReference type="OrthoDB" id="7793240at2"/>
<dbReference type="AlphaFoldDB" id="B1ZQJ8"/>
<dbReference type="Proteomes" id="UP000007013">
    <property type="component" value="Chromosome"/>
</dbReference>